<evidence type="ECO:0000313" key="2">
    <source>
        <dbReference type="EMBL" id="CAF1112679.1"/>
    </source>
</evidence>
<organism evidence="2 3">
    <name type="scientific">Rotaria sordida</name>
    <dbReference type="NCBI Taxonomy" id="392033"/>
    <lineage>
        <taxon>Eukaryota</taxon>
        <taxon>Metazoa</taxon>
        <taxon>Spiralia</taxon>
        <taxon>Gnathifera</taxon>
        <taxon>Rotifera</taxon>
        <taxon>Eurotatoria</taxon>
        <taxon>Bdelloidea</taxon>
        <taxon>Philodinida</taxon>
        <taxon>Philodinidae</taxon>
        <taxon>Rotaria</taxon>
    </lineage>
</organism>
<keyword evidence="1" id="KW-1133">Transmembrane helix</keyword>
<sequence>MSTEILYEKNMGTKEKLKMYTKRIFFGIGMFTGLALLGNFKLQSLVERNIYEAFQNEHASRVQTVF</sequence>
<protein>
    <submittedName>
        <fullName evidence="2">Uncharacterized protein</fullName>
    </submittedName>
</protein>
<proteinExistence type="predicted"/>
<keyword evidence="1" id="KW-0812">Transmembrane</keyword>
<accession>A0A814Q090</accession>
<name>A0A814Q090_9BILA</name>
<evidence type="ECO:0000256" key="1">
    <source>
        <dbReference type="SAM" id="Phobius"/>
    </source>
</evidence>
<keyword evidence="1" id="KW-0472">Membrane</keyword>
<dbReference type="Proteomes" id="UP000663864">
    <property type="component" value="Unassembled WGS sequence"/>
</dbReference>
<gene>
    <name evidence="2" type="ORF">ZHD862_LOCUS18203</name>
</gene>
<comment type="caution">
    <text evidence="2">The sequence shown here is derived from an EMBL/GenBank/DDBJ whole genome shotgun (WGS) entry which is preliminary data.</text>
</comment>
<dbReference type="EMBL" id="CAJNOT010000935">
    <property type="protein sequence ID" value="CAF1112679.1"/>
    <property type="molecule type" value="Genomic_DNA"/>
</dbReference>
<feature type="transmembrane region" description="Helical" evidence="1">
    <location>
        <begin position="20"/>
        <end position="40"/>
    </location>
</feature>
<reference evidence="2" key="1">
    <citation type="submission" date="2021-02" db="EMBL/GenBank/DDBJ databases">
        <authorList>
            <person name="Nowell W R."/>
        </authorList>
    </citation>
    <scope>NUCLEOTIDE SEQUENCE</scope>
</reference>
<dbReference type="AlphaFoldDB" id="A0A814Q090"/>
<evidence type="ECO:0000313" key="3">
    <source>
        <dbReference type="Proteomes" id="UP000663864"/>
    </source>
</evidence>